<dbReference type="Proteomes" id="UP000237749">
    <property type="component" value="Unassembled WGS sequence"/>
</dbReference>
<accession>A0A2S6HX78</accession>
<evidence type="ECO:0000256" key="1">
    <source>
        <dbReference type="SAM" id="Phobius"/>
    </source>
</evidence>
<keyword evidence="1" id="KW-0472">Membrane</keyword>
<dbReference type="EMBL" id="PTJA01000002">
    <property type="protein sequence ID" value="PPK82616.1"/>
    <property type="molecule type" value="Genomic_DNA"/>
</dbReference>
<evidence type="ECO:0008006" key="4">
    <source>
        <dbReference type="Google" id="ProtNLM"/>
    </source>
</evidence>
<feature type="transmembrane region" description="Helical" evidence="1">
    <location>
        <begin position="51"/>
        <end position="72"/>
    </location>
</feature>
<protein>
    <recommendedName>
        <fullName evidence="4">DUF4367 domain-containing protein</fullName>
    </recommendedName>
</protein>
<keyword evidence="1" id="KW-0812">Transmembrane</keyword>
<evidence type="ECO:0000313" key="2">
    <source>
        <dbReference type="EMBL" id="PPK82616.1"/>
    </source>
</evidence>
<evidence type="ECO:0000313" key="3">
    <source>
        <dbReference type="Proteomes" id="UP000237749"/>
    </source>
</evidence>
<gene>
    <name evidence="2" type="ORF">BXY41_102306</name>
</gene>
<dbReference type="RefSeq" id="WP_104435259.1">
    <property type="nucleotide sequence ID" value="NZ_PTJA01000002.1"/>
</dbReference>
<keyword evidence="3" id="KW-1185">Reference proteome</keyword>
<organism evidence="2 3">
    <name type="scientific">Lacrimispora xylanisolvens</name>
    <dbReference type="NCBI Taxonomy" id="384636"/>
    <lineage>
        <taxon>Bacteria</taxon>
        <taxon>Bacillati</taxon>
        <taxon>Bacillota</taxon>
        <taxon>Clostridia</taxon>
        <taxon>Lachnospirales</taxon>
        <taxon>Lachnospiraceae</taxon>
        <taxon>Lacrimispora</taxon>
    </lineage>
</organism>
<comment type="caution">
    <text evidence="2">The sequence shown here is derived from an EMBL/GenBank/DDBJ whole genome shotgun (WGS) entry which is preliminary data.</text>
</comment>
<proteinExistence type="predicted"/>
<reference evidence="2 3" key="1">
    <citation type="submission" date="2018-02" db="EMBL/GenBank/DDBJ databases">
        <title>Genomic Encyclopedia of Archaeal and Bacterial Type Strains, Phase II (KMG-II): from individual species to whole genera.</title>
        <authorList>
            <person name="Goeker M."/>
        </authorList>
    </citation>
    <scope>NUCLEOTIDE SEQUENCE [LARGE SCALE GENOMIC DNA]</scope>
    <source>
        <strain evidence="2 3">DSM 3808</strain>
    </source>
</reference>
<keyword evidence="1" id="KW-1133">Transmembrane helix</keyword>
<sequence length="258" mass="29294">MARTLEEQLKRFINTELDSITPDMDEERRLLEIHKELNKRSDFMKFRKNKFAVALTSIMVIMLFGTVTAVAAGKITGYISTSDEKTHSAAELRELSKTKMQTSPKIPDNFSNGMTFVNGYISEVKGVDDDNNQVITYSEVYANYGGNQQVTLTSNVHQDMASEDSDLPGQNEVYQDIKLTAKEELYLFLPEGKEPTEEDKKLEEEGKLTISYGSGQEERKLFRSVSWSENGIDYLIFTFADKELNSLTSMAKEVIDMK</sequence>
<name>A0A2S6HX78_9FIRM</name>
<dbReference type="AlphaFoldDB" id="A0A2S6HX78"/>